<evidence type="ECO:0000313" key="1">
    <source>
        <dbReference type="EMBL" id="MDV6237508.1"/>
    </source>
</evidence>
<proteinExistence type="predicted"/>
<dbReference type="Proteomes" id="UP000232122">
    <property type="component" value="Unassembled WGS sequence"/>
</dbReference>
<protein>
    <submittedName>
        <fullName evidence="1">ArsR family transcriptional regulator</fullName>
    </submittedName>
</protein>
<dbReference type="RefSeq" id="WP_100748419.1">
    <property type="nucleotide sequence ID" value="NZ_NPEF02000026.1"/>
</dbReference>
<name>A0A2N0BFI2_9LEPT</name>
<accession>A0A2N0BFI2</accession>
<sequence length="114" mass="13009">MVLDGIFGNGTASKVLLHVFHYNEIHSSAIARDYNVAVTPIRLQLERFEKAGILVAKQIGRSRVFSFNLKSPFVKPIKEILSIFYNSLSIEEKETIFSTRRRPREKGKPVYGRA</sequence>
<reference evidence="1 3" key="2">
    <citation type="journal article" date="2018" name="Microb. Genom.">
        <title>Deciphering the unexplored Leptospira diversity from soils uncovers genomic evolution to virulence.</title>
        <authorList>
            <person name="Thibeaux R."/>
            <person name="Iraola G."/>
            <person name="Ferres I."/>
            <person name="Bierque E."/>
            <person name="Girault D."/>
            <person name="Soupe-Gilbert M.E."/>
            <person name="Picardeau M."/>
            <person name="Goarant C."/>
        </authorList>
    </citation>
    <scope>NUCLEOTIDE SEQUENCE [LARGE SCALE GENOMIC DNA]</scope>
    <source>
        <strain evidence="1 3">ATI7-C-A5</strain>
    </source>
</reference>
<dbReference type="InterPro" id="IPR036390">
    <property type="entry name" value="WH_DNA-bd_sf"/>
</dbReference>
<reference evidence="1" key="3">
    <citation type="submission" date="2023-10" db="EMBL/GenBank/DDBJ databases">
        <authorList>
            <person name="Picardeau M."/>
            <person name="Thibeaux R."/>
        </authorList>
    </citation>
    <scope>NUCLEOTIDE SEQUENCE</scope>
    <source>
        <strain evidence="1">ATI7-C-A5</strain>
    </source>
</reference>
<gene>
    <name evidence="1" type="ORF">CH379_017890</name>
    <name evidence="2" type="ORF">CH379_18910</name>
</gene>
<dbReference type="OrthoDB" id="335229at2"/>
<keyword evidence="3" id="KW-1185">Reference proteome</keyword>
<accession>A0A2N0B4D7</accession>
<dbReference type="EMBL" id="NPEF01000292">
    <property type="protein sequence ID" value="PJZ91395.1"/>
    <property type="molecule type" value="Genomic_DNA"/>
</dbReference>
<dbReference type="SUPFAM" id="SSF46785">
    <property type="entry name" value="Winged helix' DNA-binding domain"/>
    <property type="match status" value="1"/>
</dbReference>
<reference evidence="2" key="1">
    <citation type="submission" date="2017-07" db="EMBL/GenBank/DDBJ databases">
        <title>Leptospira spp. isolated from tropical soils.</title>
        <authorList>
            <person name="Thibeaux R."/>
            <person name="Iraola G."/>
            <person name="Ferres I."/>
            <person name="Bierque E."/>
            <person name="Girault D."/>
            <person name="Soupe-Gilbert M.-E."/>
            <person name="Picardeau M."/>
            <person name="Goarant C."/>
        </authorList>
    </citation>
    <scope>NUCLEOTIDE SEQUENCE [LARGE SCALE GENOMIC DNA]</scope>
    <source>
        <strain evidence="2">ATI7-C-A5</strain>
    </source>
</reference>
<dbReference type="EMBL" id="NPEF02000026">
    <property type="protein sequence ID" value="MDV6237508.1"/>
    <property type="molecule type" value="Genomic_DNA"/>
</dbReference>
<evidence type="ECO:0000313" key="2">
    <source>
        <dbReference type="EMBL" id="PJZ91395.1"/>
    </source>
</evidence>
<evidence type="ECO:0000313" key="3">
    <source>
        <dbReference type="Proteomes" id="UP000232122"/>
    </source>
</evidence>
<comment type="caution">
    <text evidence="2">The sequence shown here is derived from an EMBL/GenBank/DDBJ whole genome shotgun (WGS) entry which is preliminary data.</text>
</comment>
<organism evidence="2">
    <name type="scientific">Leptospira ellisii</name>
    <dbReference type="NCBI Taxonomy" id="2023197"/>
    <lineage>
        <taxon>Bacteria</taxon>
        <taxon>Pseudomonadati</taxon>
        <taxon>Spirochaetota</taxon>
        <taxon>Spirochaetia</taxon>
        <taxon>Leptospirales</taxon>
        <taxon>Leptospiraceae</taxon>
        <taxon>Leptospira</taxon>
    </lineage>
</organism>
<dbReference type="AlphaFoldDB" id="A0A2N0BFI2"/>